<proteinExistence type="predicted"/>
<sequence>MLFVGCNAPIVIPNTVPALSARLAVNILIDETPGVSTLVDLHPARVPGRTRGPVQVLGATEAPGRKPIWVRSVAAVAARAVPSLQPSRTKPSPPSKPSLSVTSIIATGSGAGKIFASLAAGVIFTIILAIVEEGLLDDVQADVVRLEQEHAPRLRLVVVESETATPAASLSVWTGRCRVATVSAQRRCERAGPGESVSGFPNLQYWRLVRLASSRWAPTQPCESTLARARSWQSAHPFVWARVVMDVVADMAAAAHGKWRTRTRAVSEFGSDSEIDDDVAMVRKMTGVANGAHRRFGSRGSRFRLR</sequence>
<dbReference type="AlphaFoldDB" id="A0A139A0P6"/>
<reference evidence="1 2" key="1">
    <citation type="journal article" date="2015" name="Genome Biol. Evol.">
        <title>Phylogenomic analyses indicate that early fungi evolved digesting cell walls of algal ancestors of land plants.</title>
        <authorList>
            <person name="Chang Y."/>
            <person name="Wang S."/>
            <person name="Sekimoto S."/>
            <person name="Aerts A.L."/>
            <person name="Choi C."/>
            <person name="Clum A."/>
            <person name="LaButti K.M."/>
            <person name="Lindquist E.A."/>
            <person name="Yee Ngan C."/>
            <person name="Ohm R.A."/>
            <person name="Salamov A.A."/>
            <person name="Grigoriev I.V."/>
            <person name="Spatafora J.W."/>
            <person name="Berbee M.L."/>
        </authorList>
    </citation>
    <scope>NUCLEOTIDE SEQUENCE [LARGE SCALE GENOMIC DNA]</scope>
    <source>
        <strain evidence="1 2">JEL478</strain>
    </source>
</reference>
<accession>A0A139A0P6</accession>
<protein>
    <submittedName>
        <fullName evidence="1">Uncharacterized protein</fullName>
    </submittedName>
</protein>
<evidence type="ECO:0000313" key="1">
    <source>
        <dbReference type="EMBL" id="KXS10357.1"/>
    </source>
</evidence>
<name>A0A139A0P6_GONPJ</name>
<dbReference type="Proteomes" id="UP000070544">
    <property type="component" value="Unassembled WGS sequence"/>
</dbReference>
<keyword evidence="2" id="KW-1185">Reference proteome</keyword>
<evidence type="ECO:0000313" key="2">
    <source>
        <dbReference type="Proteomes" id="UP000070544"/>
    </source>
</evidence>
<gene>
    <name evidence="1" type="ORF">M427DRAFT_74326</name>
</gene>
<organism evidence="1 2">
    <name type="scientific">Gonapodya prolifera (strain JEL478)</name>
    <name type="common">Monoblepharis prolifera</name>
    <dbReference type="NCBI Taxonomy" id="1344416"/>
    <lineage>
        <taxon>Eukaryota</taxon>
        <taxon>Fungi</taxon>
        <taxon>Fungi incertae sedis</taxon>
        <taxon>Chytridiomycota</taxon>
        <taxon>Chytridiomycota incertae sedis</taxon>
        <taxon>Monoblepharidomycetes</taxon>
        <taxon>Monoblepharidales</taxon>
        <taxon>Gonapodyaceae</taxon>
        <taxon>Gonapodya</taxon>
    </lineage>
</organism>
<dbReference type="EMBL" id="KQ965830">
    <property type="protein sequence ID" value="KXS10357.1"/>
    <property type="molecule type" value="Genomic_DNA"/>
</dbReference>